<name>A0AA43TX77_9LECA</name>
<proteinExistence type="predicted"/>
<sequence>MKLVDAHAVRDLLNDNIDEHVSHFIPLPAHSVFTDHGTLLSHTSALSESALLKFPPFAGTVWRNHSSHIAANGGETDLAAGRIPAMKTVSLEVAPKGKGLRQMTVEMDGVVSVIRVIVPRLLVAAQMESARVYAEDEGGGLAREGRAGRVREGGDGGDSGSDSVTEGEASEDDDSIAESDSGEESECSEGSGPQTNGVSRMRVLELKAEGMAEFLAQEYPARLPNDFF</sequence>
<reference evidence="2" key="1">
    <citation type="journal article" date="2023" name="Genome Biol. Evol.">
        <title>First Whole Genome Sequence and Flow Cytometry Genome Size Data for the Lichen-Forming Fungus Ramalina farinacea (Ascomycota).</title>
        <authorList>
            <person name="Llewellyn T."/>
            <person name="Mian S."/>
            <person name="Hill R."/>
            <person name="Leitch I.J."/>
            <person name="Gaya E."/>
        </authorList>
    </citation>
    <scope>NUCLEOTIDE SEQUENCE</scope>
    <source>
        <strain evidence="2">LIQ254RAFAR</strain>
    </source>
</reference>
<dbReference type="AlphaFoldDB" id="A0AA43TX77"/>
<accession>A0AA43TX77</accession>
<dbReference type="EMBL" id="JAPUFD010000010">
    <property type="protein sequence ID" value="MDI1489765.1"/>
    <property type="molecule type" value="Genomic_DNA"/>
</dbReference>
<organism evidence="2 3">
    <name type="scientific">Ramalina farinacea</name>
    <dbReference type="NCBI Taxonomy" id="258253"/>
    <lineage>
        <taxon>Eukaryota</taxon>
        <taxon>Fungi</taxon>
        <taxon>Dikarya</taxon>
        <taxon>Ascomycota</taxon>
        <taxon>Pezizomycotina</taxon>
        <taxon>Lecanoromycetes</taxon>
        <taxon>OSLEUM clade</taxon>
        <taxon>Lecanoromycetidae</taxon>
        <taxon>Lecanorales</taxon>
        <taxon>Lecanorineae</taxon>
        <taxon>Ramalinaceae</taxon>
        <taxon>Ramalina</taxon>
    </lineage>
</organism>
<evidence type="ECO:0000256" key="1">
    <source>
        <dbReference type="SAM" id="MobiDB-lite"/>
    </source>
</evidence>
<keyword evidence="3" id="KW-1185">Reference proteome</keyword>
<dbReference type="Proteomes" id="UP001161017">
    <property type="component" value="Unassembled WGS sequence"/>
</dbReference>
<evidence type="ECO:0000313" key="3">
    <source>
        <dbReference type="Proteomes" id="UP001161017"/>
    </source>
</evidence>
<protein>
    <submittedName>
        <fullName evidence="2">Uncharacterized protein</fullName>
    </submittedName>
</protein>
<feature type="compositionally biased region" description="Basic and acidic residues" evidence="1">
    <location>
        <begin position="143"/>
        <end position="154"/>
    </location>
</feature>
<evidence type="ECO:0000313" key="2">
    <source>
        <dbReference type="EMBL" id="MDI1489765.1"/>
    </source>
</evidence>
<feature type="region of interest" description="Disordered" evidence="1">
    <location>
        <begin position="133"/>
        <end position="201"/>
    </location>
</feature>
<feature type="compositionally biased region" description="Acidic residues" evidence="1">
    <location>
        <begin position="168"/>
        <end position="187"/>
    </location>
</feature>
<comment type="caution">
    <text evidence="2">The sequence shown here is derived from an EMBL/GenBank/DDBJ whole genome shotgun (WGS) entry which is preliminary data.</text>
</comment>
<gene>
    <name evidence="2" type="ORF">OHK93_000963</name>
</gene>